<sequence>MALYNPRYEHSYFLQSTKGCNNDYRKTYVGCEGAMIKEKSSYNSLIQRFLSLRYKEWGLKRNTFQVAAMNPSSITSTLLNHQWRQL</sequence>
<evidence type="ECO:0000313" key="1">
    <source>
        <dbReference type="EMBL" id="TQD87135.1"/>
    </source>
</evidence>
<keyword evidence="2" id="KW-1185">Reference proteome</keyword>
<proteinExistence type="predicted"/>
<protein>
    <submittedName>
        <fullName evidence="1">Uncharacterized protein</fullName>
    </submittedName>
</protein>
<reference evidence="1 2" key="1">
    <citation type="journal article" date="2019" name="G3 (Bethesda)">
        <title>Sequencing of a Wild Apple (Malus baccata) Genome Unravels the Differences Between Cultivated and Wild Apple Species Regarding Disease Resistance and Cold Tolerance.</title>
        <authorList>
            <person name="Chen X."/>
        </authorList>
    </citation>
    <scope>NUCLEOTIDE SEQUENCE [LARGE SCALE GENOMIC DNA]</scope>
    <source>
        <strain evidence="2">cv. Shandingzi</strain>
        <tissue evidence="1">Leaves</tissue>
    </source>
</reference>
<dbReference type="Proteomes" id="UP000315295">
    <property type="component" value="Unassembled WGS sequence"/>
</dbReference>
<comment type="caution">
    <text evidence="1">The sequence shown here is derived from an EMBL/GenBank/DDBJ whole genome shotgun (WGS) entry which is preliminary data.</text>
</comment>
<organism evidence="1 2">
    <name type="scientific">Malus baccata</name>
    <name type="common">Siberian crab apple</name>
    <name type="synonym">Pyrus baccata</name>
    <dbReference type="NCBI Taxonomy" id="106549"/>
    <lineage>
        <taxon>Eukaryota</taxon>
        <taxon>Viridiplantae</taxon>
        <taxon>Streptophyta</taxon>
        <taxon>Embryophyta</taxon>
        <taxon>Tracheophyta</taxon>
        <taxon>Spermatophyta</taxon>
        <taxon>Magnoliopsida</taxon>
        <taxon>eudicotyledons</taxon>
        <taxon>Gunneridae</taxon>
        <taxon>Pentapetalae</taxon>
        <taxon>rosids</taxon>
        <taxon>fabids</taxon>
        <taxon>Rosales</taxon>
        <taxon>Rosaceae</taxon>
        <taxon>Amygdaloideae</taxon>
        <taxon>Maleae</taxon>
        <taxon>Malus</taxon>
    </lineage>
</organism>
<dbReference type="AlphaFoldDB" id="A0A540LKX9"/>
<accession>A0A540LKX9</accession>
<name>A0A540LKX9_MALBA</name>
<evidence type="ECO:0000313" key="2">
    <source>
        <dbReference type="Proteomes" id="UP000315295"/>
    </source>
</evidence>
<dbReference type="EMBL" id="VIEB01000546">
    <property type="protein sequence ID" value="TQD87135.1"/>
    <property type="molecule type" value="Genomic_DNA"/>
</dbReference>
<gene>
    <name evidence="1" type="ORF">C1H46_027275</name>
</gene>